<evidence type="ECO:0000313" key="1">
    <source>
        <dbReference type="EMBL" id="SIP87415.1"/>
    </source>
</evidence>
<dbReference type="AlphaFoldDB" id="A0A1N6N5R8"/>
<accession>A0A1N6N5R8</accession>
<gene>
    <name evidence="1" type="ORF">SAMN05443094_1014</name>
</gene>
<dbReference type="STRING" id="1017273.SAMN05443094_1014"/>
<protein>
    <submittedName>
        <fullName evidence="1">Uncharacterized protein</fullName>
    </submittedName>
</protein>
<reference evidence="1 2" key="1">
    <citation type="submission" date="2017-01" db="EMBL/GenBank/DDBJ databases">
        <authorList>
            <person name="Mah S.A."/>
            <person name="Swanson W.J."/>
            <person name="Moy G.W."/>
            <person name="Vacquier V.D."/>
        </authorList>
    </citation>
    <scope>NUCLEOTIDE SEQUENCE [LARGE SCALE GENOMIC DNA]</scope>
    <source>
        <strain evidence="1 2">NIO-1016</strain>
    </source>
</reference>
<sequence length="45" mass="5197">MNVLGKLAQMDRFTPNEQSIATYILLHKNHILHLHKSAPQAFKIK</sequence>
<proteinExistence type="predicted"/>
<name>A0A1N6N5R8_9BACI</name>
<dbReference type="Proteomes" id="UP000186385">
    <property type="component" value="Unassembled WGS sequence"/>
</dbReference>
<organism evidence="1 2">
    <name type="scientific">Domibacillus enclensis</name>
    <dbReference type="NCBI Taxonomy" id="1017273"/>
    <lineage>
        <taxon>Bacteria</taxon>
        <taxon>Bacillati</taxon>
        <taxon>Bacillota</taxon>
        <taxon>Bacilli</taxon>
        <taxon>Bacillales</taxon>
        <taxon>Bacillaceae</taxon>
        <taxon>Domibacillus</taxon>
    </lineage>
</organism>
<dbReference type="EMBL" id="FTLX01000001">
    <property type="protein sequence ID" value="SIP87415.1"/>
    <property type="molecule type" value="Genomic_DNA"/>
</dbReference>
<evidence type="ECO:0000313" key="2">
    <source>
        <dbReference type="Proteomes" id="UP000186385"/>
    </source>
</evidence>